<dbReference type="InterPro" id="IPR000577">
    <property type="entry name" value="Carb_kinase_FGGY"/>
</dbReference>
<dbReference type="PIRSF" id="PIRSF000538">
    <property type="entry name" value="GlpK"/>
    <property type="match status" value="1"/>
</dbReference>
<evidence type="ECO:0000256" key="3">
    <source>
        <dbReference type="ARBA" id="ARBA00022679"/>
    </source>
</evidence>
<dbReference type="PROSITE" id="PS00445">
    <property type="entry name" value="FGGY_KINASES_2"/>
    <property type="match status" value="1"/>
</dbReference>
<dbReference type="HAMAP" id="MF_02220">
    <property type="entry name" value="XylB"/>
    <property type="match status" value="1"/>
</dbReference>
<evidence type="ECO:0000313" key="14">
    <source>
        <dbReference type="Proteomes" id="UP000216961"/>
    </source>
</evidence>
<reference evidence="13 14" key="1">
    <citation type="submission" date="2017-07" db="EMBL/GenBank/DDBJ databases">
        <title>Isolation and whole genome analysis of endospore-forming bacteria from heroin.</title>
        <authorList>
            <person name="Kalinowski J."/>
            <person name="Ahrens B."/>
            <person name="Al-Dilaimi A."/>
            <person name="Winkler A."/>
            <person name="Wibberg D."/>
            <person name="Schleenbecker U."/>
            <person name="Ruckert C."/>
            <person name="Wolfel R."/>
            <person name="Grass G."/>
        </authorList>
    </citation>
    <scope>NUCLEOTIDE SEQUENCE [LARGE SCALE GENOMIC DNA]</scope>
    <source>
        <strain evidence="13 14">7521-2</strain>
    </source>
</reference>
<dbReference type="PROSITE" id="PS00933">
    <property type="entry name" value="FGGY_KINASES_1"/>
    <property type="match status" value="1"/>
</dbReference>
<name>A0AA91Z067_NIACI</name>
<dbReference type="InterPro" id="IPR018483">
    <property type="entry name" value="Carb_kinase_FGGY_CS"/>
</dbReference>
<keyword evidence="4 8" id="KW-0547">Nucleotide-binding</keyword>
<dbReference type="Pfam" id="PF00370">
    <property type="entry name" value="FGGY_N"/>
    <property type="match status" value="1"/>
</dbReference>
<dbReference type="InterPro" id="IPR018485">
    <property type="entry name" value="FGGY_C"/>
</dbReference>
<dbReference type="PANTHER" id="PTHR43095">
    <property type="entry name" value="SUGAR KINASE"/>
    <property type="match status" value="1"/>
</dbReference>
<dbReference type="EMBL" id="NPBQ01000093">
    <property type="protein sequence ID" value="PAD82343.1"/>
    <property type="molecule type" value="Genomic_DNA"/>
</dbReference>
<dbReference type="GO" id="GO:0005524">
    <property type="term" value="F:ATP binding"/>
    <property type="evidence" value="ECO:0007669"/>
    <property type="project" value="UniProtKB-UniRule"/>
</dbReference>
<dbReference type="InterPro" id="IPR050406">
    <property type="entry name" value="FGGY_Carb_Kinase"/>
</dbReference>
<dbReference type="NCBIfam" id="TIGR01312">
    <property type="entry name" value="XylB"/>
    <property type="match status" value="1"/>
</dbReference>
<keyword evidence="5 8" id="KW-0418">Kinase</keyword>
<evidence type="ECO:0000259" key="11">
    <source>
        <dbReference type="Pfam" id="PF00370"/>
    </source>
</evidence>
<keyword evidence="6 8" id="KW-0067">ATP-binding</keyword>
<dbReference type="SUPFAM" id="SSF53067">
    <property type="entry name" value="Actin-like ATPase domain"/>
    <property type="match status" value="2"/>
</dbReference>
<evidence type="ECO:0000256" key="6">
    <source>
        <dbReference type="ARBA" id="ARBA00022840"/>
    </source>
</evidence>
<dbReference type="GO" id="GO:0005998">
    <property type="term" value="P:xylulose catabolic process"/>
    <property type="evidence" value="ECO:0007669"/>
    <property type="project" value="UniProtKB-UniRule"/>
</dbReference>
<dbReference type="InterPro" id="IPR043129">
    <property type="entry name" value="ATPase_NBD"/>
</dbReference>
<comment type="caution">
    <text evidence="13">The sequence shown here is derived from an EMBL/GenBank/DDBJ whole genome shotgun (WGS) entry which is preliminary data.</text>
</comment>
<dbReference type="EC" id="2.7.1.17" evidence="8 10"/>
<evidence type="ECO:0000256" key="8">
    <source>
        <dbReference type="HAMAP-Rule" id="MF_02220"/>
    </source>
</evidence>
<dbReference type="RefSeq" id="WP_095331468.1">
    <property type="nucleotide sequence ID" value="NZ_CP026033.1"/>
</dbReference>
<dbReference type="InterPro" id="IPR006000">
    <property type="entry name" value="Xylulokinase"/>
</dbReference>
<evidence type="ECO:0000256" key="2">
    <source>
        <dbReference type="ARBA" id="ARBA00022629"/>
    </source>
</evidence>
<feature type="domain" description="Carbohydrate kinase FGGY C-terminal" evidence="12">
    <location>
        <begin position="256"/>
        <end position="442"/>
    </location>
</feature>
<evidence type="ECO:0000256" key="10">
    <source>
        <dbReference type="RuleBase" id="RU364073"/>
    </source>
</evidence>
<keyword evidence="3 8" id="KW-0808">Transferase</keyword>
<dbReference type="Proteomes" id="UP000216961">
    <property type="component" value="Unassembled WGS sequence"/>
</dbReference>
<feature type="site" description="Important for activity" evidence="8">
    <location>
        <position position="8"/>
    </location>
</feature>
<sequence length="503" mass="55698">MSYVIGIDLGTSSLKGLLVDKEGKVLITKSSEYELLTPQPKYSEQNPNVWIEALDIVLKEIIEAFPEAASKTEGISFSGQMHSLVLLDANGSPLRNAILWNDVRTSKQCQEIMDRAGQEVISITKNKALEGFTLPKLLWVKENEPTIWEQAKHFLLPKDFLGFYLTGNKQMEYSDAAGTLMLNVEKKVWSESIAELFDLPLGIFPKLVESSDKIGVMKAELAKKYGFTNDIAVFSGGADNACAAVGAGIVKEGMGLASIGTSGVFLSYEQDGKEDYAGKVHYFNHAIKDSFYSMGVTLSAGYSLNWFKNTFASEKSYDELLSNIENIPIGSDGLVFTPYIMGERTPYTDSQIRGSFIGMDARHTIDNFARAVVEGITFSLNDSKILMEENANKQFTRIVSVGGGAKNSKWLQIQADIFNTPVVNLTVEQGPGLGAAMVAAVGLGWFATMNECVEKFVQYKEEFHPIPENVKKYEQVYNIYKEVYAETKETSHKLQALNELKQN</sequence>
<dbReference type="GO" id="GO:0042732">
    <property type="term" value="P:D-xylose metabolic process"/>
    <property type="evidence" value="ECO:0007669"/>
    <property type="project" value="UniProtKB-KW"/>
</dbReference>
<evidence type="ECO:0000259" key="12">
    <source>
        <dbReference type="Pfam" id="PF02782"/>
    </source>
</evidence>
<comment type="catalytic activity">
    <reaction evidence="8 10">
        <text>D-xylulose + ATP = D-xylulose 5-phosphate + ADP + H(+)</text>
        <dbReference type="Rhea" id="RHEA:10964"/>
        <dbReference type="ChEBI" id="CHEBI:15378"/>
        <dbReference type="ChEBI" id="CHEBI:17140"/>
        <dbReference type="ChEBI" id="CHEBI:30616"/>
        <dbReference type="ChEBI" id="CHEBI:57737"/>
        <dbReference type="ChEBI" id="CHEBI:456216"/>
        <dbReference type="EC" id="2.7.1.17"/>
    </reaction>
</comment>
<feature type="active site" description="Proton acceptor" evidence="8">
    <location>
        <position position="239"/>
    </location>
</feature>
<comment type="function">
    <text evidence="8">Catalyzes the phosphorylation of D-xylulose to D-xylulose 5-phosphate.</text>
</comment>
<evidence type="ECO:0000256" key="9">
    <source>
        <dbReference type="RuleBase" id="RU003733"/>
    </source>
</evidence>
<dbReference type="Pfam" id="PF02782">
    <property type="entry name" value="FGGY_C"/>
    <property type="match status" value="1"/>
</dbReference>
<keyword evidence="7 8" id="KW-0119">Carbohydrate metabolism</keyword>
<gene>
    <name evidence="8 10 13" type="primary">xylB</name>
    <name evidence="13" type="ORF">CHH57_15235</name>
</gene>
<dbReference type="AlphaFoldDB" id="A0AA91Z067"/>
<feature type="binding site" evidence="8">
    <location>
        <begin position="81"/>
        <end position="82"/>
    </location>
    <ligand>
        <name>substrate</name>
    </ligand>
</feature>
<evidence type="ECO:0000256" key="5">
    <source>
        <dbReference type="ARBA" id="ARBA00022777"/>
    </source>
</evidence>
<accession>A0AA91Z067</accession>
<evidence type="ECO:0000256" key="1">
    <source>
        <dbReference type="ARBA" id="ARBA00009156"/>
    </source>
</evidence>
<proteinExistence type="inferred from homology"/>
<comment type="similarity">
    <text evidence="1 8 9">Belongs to the FGGY kinase family.</text>
</comment>
<dbReference type="PANTHER" id="PTHR43095:SF5">
    <property type="entry name" value="XYLULOSE KINASE"/>
    <property type="match status" value="1"/>
</dbReference>
<evidence type="ECO:0000256" key="7">
    <source>
        <dbReference type="ARBA" id="ARBA00023277"/>
    </source>
</evidence>
<evidence type="ECO:0000313" key="13">
    <source>
        <dbReference type="EMBL" id="PAD82343.1"/>
    </source>
</evidence>
<dbReference type="CDD" id="cd07808">
    <property type="entry name" value="ASKHA_NBD_FGGY_EcXK-like"/>
    <property type="match status" value="1"/>
</dbReference>
<organism evidence="13 14">
    <name type="scientific">Niallia circulans</name>
    <name type="common">Bacillus circulans</name>
    <dbReference type="NCBI Taxonomy" id="1397"/>
    <lineage>
        <taxon>Bacteria</taxon>
        <taxon>Bacillati</taxon>
        <taxon>Bacillota</taxon>
        <taxon>Bacilli</taxon>
        <taxon>Bacillales</taxon>
        <taxon>Bacillaceae</taxon>
        <taxon>Niallia</taxon>
    </lineage>
</organism>
<feature type="domain" description="Carbohydrate kinase FGGY N-terminal" evidence="11">
    <location>
        <begin position="3"/>
        <end position="246"/>
    </location>
</feature>
<keyword evidence="2 8" id="KW-0859">Xylose metabolism</keyword>
<dbReference type="GO" id="GO:0004856">
    <property type="term" value="F:D-xylulokinase activity"/>
    <property type="evidence" value="ECO:0007669"/>
    <property type="project" value="UniProtKB-UniRule"/>
</dbReference>
<evidence type="ECO:0000256" key="4">
    <source>
        <dbReference type="ARBA" id="ARBA00022741"/>
    </source>
</evidence>
<protein>
    <recommendedName>
        <fullName evidence="8 10">Xylulose kinase</fullName>
        <shortName evidence="8 10">Xylulokinase</shortName>
        <ecNumber evidence="8 10">2.7.1.17</ecNumber>
    </recommendedName>
</protein>
<dbReference type="InterPro" id="IPR018484">
    <property type="entry name" value="FGGY_N"/>
</dbReference>
<dbReference type="Gene3D" id="3.30.420.40">
    <property type="match status" value="2"/>
</dbReference>